<sequence>MNTSLKVSADTIGLIIVTFNPNLKVLKNSIEKFSENFKVVICDNNSENIKDINDLFRINSNVILLKHNENCGIAKAQNDAIKFIDKEYPRIDYFCFFDQDSYLEPSKIFFLCEKLDSLAKKKVAIIGPTQNVDSNQNIKMHAVRELISSGSVIQKNIFFDVGFFYEKLFIDFVDYEWCWRARKKGYKVFIEETTELHHQIGIDKNKKVIGRNIIPPFRLYYVFRNCICLIREKRILDKERKYWIIFLIKQIIFNSFFCPDRLTRINFMLHGIVDTKKCKE</sequence>
<keyword evidence="4" id="KW-0808">Transferase</keyword>
<dbReference type="RefSeq" id="WP_181387782.1">
    <property type="nucleotide sequence ID" value="NZ_CP018176.1"/>
</dbReference>
<evidence type="ECO:0000313" key="7">
    <source>
        <dbReference type="Proteomes" id="UP000314960"/>
    </source>
</evidence>
<dbReference type="AlphaFoldDB" id="A0A3S6QNG0"/>
<dbReference type="PANTHER" id="PTHR43179">
    <property type="entry name" value="RHAMNOSYLTRANSFERASE WBBL"/>
    <property type="match status" value="1"/>
</dbReference>
<dbReference type="KEGG" id="lhw:BSQ49_04350"/>
<dbReference type="EMBL" id="CP018176">
    <property type="protein sequence ID" value="AUJ29490.1"/>
    <property type="molecule type" value="Genomic_DNA"/>
</dbReference>
<dbReference type="Pfam" id="PF00535">
    <property type="entry name" value="Glycos_transf_2"/>
    <property type="match status" value="1"/>
</dbReference>
<evidence type="ECO:0000259" key="5">
    <source>
        <dbReference type="Pfam" id="PF00535"/>
    </source>
</evidence>
<protein>
    <recommendedName>
        <fullName evidence="5">Glycosyltransferase 2-like domain-containing protein</fullName>
    </recommendedName>
</protein>
<gene>
    <name evidence="6" type="ORF">BSQ49_04350</name>
</gene>
<dbReference type="GO" id="GO:0016757">
    <property type="term" value="F:glycosyltransferase activity"/>
    <property type="evidence" value="ECO:0007669"/>
    <property type="project" value="UniProtKB-KW"/>
</dbReference>
<feature type="domain" description="Glycosyltransferase 2-like" evidence="5">
    <location>
        <begin position="15"/>
        <end position="164"/>
    </location>
</feature>
<proteinExistence type="inferred from homology"/>
<evidence type="ECO:0000313" key="6">
    <source>
        <dbReference type="EMBL" id="AUJ29490.1"/>
    </source>
</evidence>
<evidence type="ECO:0000256" key="4">
    <source>
        <dbReference type="ARBA" id="ARBA00022679"/>
    </source>
</evidence>
<evidence type="ECO:0000256" key="2">
    <source>
        <dbReference type="ARBA" id="ARBA00006739"/>
    </source>
</evidence>
<dbReference type="InterPro" id="IPR029044">
    <property type="entry name" value="Nucleotide-diphossugar_trans"/>
</dbReference>
<dbReference type="SUPFAM" id="SSF53448">
    <property type="entry name" value="Nucleotide-diphospho-sugar transferases"/>
    <property type="match status" value="1"/>
</dbReference>
<comment type="pathway">
    <text evidence="1">Cell wall biogenesis; cell wall polysaccharide biosynthesis.</text>
</comment>
<evidence type="ECO:0000256" key="3">
    <source>
        <dbReference type="ARBA" id="ARBA00022676"/>
    </source>
</evidence>
<evidence type="ECO:0000256" key="1">
    <source>
        <dbReference type="ARBA" id="ARBA00004776"/>
    </source>
</evidence>
<accession>A0A3S6QNG0</accession>
<reference evidence="6 7" key="1">
    <citation type="submission" date="2016-11" db="EMBL/GenBank/DDBJ databases">
        <title>Interaction between Lactobacillus species and yeast in water kefir.</title>
        <authorList>
            <person name="Behr J."/>
            <person name="Xu D."/>
            <person name="Vogel R.F."/>
        </authorList>
    </citation>
    <scope>NUCLEOTIDE SEQUENCE [LARGE SCALE GENOMIC DNA]</scope>
    <source>
        <strain evidence="6 7">TMW 1.1822</strain>
    </source>
</reference>
<dbReference type="InterPro" id="IPR001173">
    <property type="entry name" value="Glyco_trans_2-like"/>
</dbReference>
<name>A0A3S6QNG0_9LACO</name>
<dbReference type="Proteomes" id="UP000314960">
    <property type="component" value="Chromosome"/>
</dbReference>
<dbReference type="PANTHER" id="PTHR43179:SF12">
    <property type="entry name" value="GALACTOFURANOSYLTRANSFERASE GLFT2"/>
    <property type="match status" value="1"/>
</dbReference>
<comment type="similarity">
    <text evidence="2">Belongs to the glycosyltransferase 2 family.</text>
</comment>
<dbReference type="Gene3D" id="3.90.550.10">
    <property type="entry name" value="Spore Coat Polysaccharide Biosynthesis Protein SpsA, Chain A"/>
    <property type="match status" value="1"/>
</dbReference>
<organism evidence="6 7">
    <name type="scientific">Liquorilactobacillus hordei</name>
    <dbReference type="NCBI Taxonomy" id="468911"/>
    <lineage>
        <taxon>Bacteria</taxon>
        <taxon>Bacillati</taxon>
        <taxon>Bacillota</taxon>
        <taxon>Bacilli</taxon>
        <taxon>Lactobacillales</taxon>
        <taxon>Lactobacillaceae</taxon>
        <taxon>Liquorilactobacillus</taxon>
    </lineage>
</organism>
<keyword evidence="3" id="KW-0328">Glycosyltransferase</keyword>